<feature type="region of interest" description="Disordered" evidence="1">
    <location>
        <begin position="100"/>
        <end position="128"/>
    </location>
</feature>
<feature type="region of interest" description="Disordered" evidence="1">
    <location>
        <begin position="1"/>
        <end position="34"/>
    </location>
</feature>
<sequence>MTSPRLSMPRREAPTRAAPQPPRPGTTAAAALATSQESSVAAGAAKYAALSRELFERYEKEKAAYASKLTEQQKQALAELTLDKKLKLTKRRLSDRAVGGSFSSWFLGKPHSKNEPPSPQLYVQQADQDRLRYDREMQAWSQRLEKEGQSDVLNDLRHDIREIRKSKQGTARKSA</sequence>
<dbReference type="VEuPathDB" id="VectorBase:HLOH_050223"/>
<evidence type="ECO:0000256" key="1">
    <source>
        <dbReference type="SAM" id="MobiDB-lite"/>
    </source>
</evidence>
<name>A0A9J6FEW2_HAELO</name>
<accession>A0A9J6FEW2</accession>
<protein>
    <submittedName>
        <fullName evidence="2">Uncharacterized protein</fullName>
    </submittedName>
</protein>
<dbReference type="EMBL" id="JABSTR010000001">
    <property type="protein sequence ID" value="KAH9361493.1"/>
    <property type="molecule type" value="Genomic_DNA"/>
</dbReference>
<dbReference type="AlphaFoldDB" id="A0A9J6FEW2"/>
<keyword evidence="3" id="KW-1185">Reference proteome</keyword>
<evidence type="ECO:0000313" key="2">
    <source>
        <dbReference type="EMBL" id="KAH9361493.1"/>
    </source>
</evidence>
<reference evidence="2 3" key="1">
    <citation type="journal article" date="2020" name="Cell">
        <title>Large-Scale Comparative Analyses of Tick Genomes Elucidate Their Genetic Diversity and Vector Capacities.</title>
        <authorList>
            <consortium name="Tick Genome and Microbiome Consortium (TIGMIC)"/>
            <person name="Jia N."/>
            <person name="Wang J."/>
            <person name="Shi W."/>
            <person name="Du L."/>
            <person name="Sun Y."/>
            <person name="Zhan W."/>
            <person name="Jiang J.F."/>
            <person name="Wang Q."/>
            <person name="Zhang B."/>
            <person name="Ji P."/>
            <person name="Bell-Sakyi L."/>
            <person name="Cui X.M."/>
            <person name="Yuan T.T."/>
            <person name="Jiang B.G."/>
            <person name="Yang W.F."/>
            <person name="Lam T.T."/>
            <person name="Chang Q.C."/>
            <person name="Ding S.J."/>
            <person name="Wang X.J."/>
            <person name="Zhu J.G."/>
            <person name="Ruan X.D."/>
            <person name="Zhao L."/>
            <person name="Wei J.T."/>
            <person name="Ye R.Z."/>
            <person name="Que T.C."/>
            <person name="Du C.H."/>
            <person name="Zhou Y.H."/>
            <person name="Cheng J.X."/>
            <person name="Dai P.F."/>
            <person name="Guo W.B."/>
            <person name="Han X.H."/>
            <person name="Huang E.J."/>
            <person name="Li L.F."/>
            <person name="Wei W."/>
            <person name="Gao Y.C."/>
            <person name="Liu J.Z."/>
            <person name="Shao H.Z."/>
            <person name="Wang X."/>
            <person name="Wang C.C."/>
            <person name="Yang T.C."/>
            <person name="Huo Q.B."/>
            <person name="Li W."/>
            <person name="Chen H.Y."/>
            <person name="Chen S.E."/>
            <person name="Zhou L.G."/>
            <person name="Ni X.B."/>
            <person name="Tian J.H."/>
            <person name="Sheng Y."/>
            <person name="Liu T."/>
            <person name="Pan Y.S."/>
            <person name="Xia L.Y."/>
            <person name="Li J."/>
            <person name="Zhao F."/>
            <person name="Cao W.C."/>
        </authorList>
    </citation>
    <scope>NUCLEOTIDE SEQUENCE [LARGE SCALE GENOMIC DNA]</scope>
    <source>
        <strain evidence="2">HaeL-2018</strain>
    </source>
</reference>
<gene>
    <name evidence="2" type="ORF">HPB48_013195</name>
</gene>
<comment type="caution">
    <text evidence="2">The sequence shown here is derived from an EMBL/GenBank/DDBJ whole genome shotgun (WGS) entry which is preliminary data.</text>
</comment>
<dbReference type="OrthoDB" id="5550281at2759"/>
<organism evidence="2 3">
    <name type="scientific">Haemaphysalis longicornis</name>
    <name type="common">Bush tick</name>
    <dbReference type="NCBI Taxonomy" id="44386"/>
    <lineage>
        <taxon>Eukaryota</taxon>
        <taxon>Metazoa</taxon>
        <taxon>Ecdysozoa</taxon>
        <taxon>Arthropoda</taxon>
        <taxon>Chelicerata</taxon>
        <taxon>Arachnida</taxon>
        <taxon>Acari</taxon>
        <taxon>Parasitiformes</taxon>
        <taxon>Ixodida</taxon>
        <taxon>Ixodoidea</taxon>
        <taxon>Ixodidae</taxon>
        <taxon>Haemaphysalinae</taxon>
        <taxon>Haemaphysalis</taxon>
    </lineage>
</organism>
<proteinExistence type="predicted"/>
<dbReference type="Proteomes" id="UP000821853">
    <property type="component" value="Chromosome 1"/>
</dbReference>
<feature type="compositionally biased region" description="Low complexity" evidence="1">
    <location>
        <begin position="25"/>
        <end position="34"/>
    </location>
</feature>
<evidence type="ECO:0000313" key="3">
    <source>
        <dbReference type="Proteomes" id="UP000821853"/>
    </source>
</evidence>